<accession>A0A642HVV6</accession>
<evidence type="ECO:0000313" key="2">
    <source>
        <dbReference type="Proteomes" id="UP000460666"/>
    </source>
</evidence>
<evidence type="ECO:0000313" key="1">
    <source>
        <dbReference type="EMBL" id="KAA5001852.1"/>
    </source>
</evidence>
<dbReference type="AlphaFoldDB" id="A0A642HVV6"/>
<dbReference type="RefSeq" id="WP_130070767.1">
    <property type="nucleotide sequence ID" value="NZ_CP043610.1"/>
</dbReference>
<name>A0A642HVV6_BACFG</name>
<protein>
    <submittedName>
        <fullName evidence="1">Uncharacterized protein</fullName>
    </submittedName>
</protein>
<comment type="caution">
    <text evidence="1">The sequence shown here is derived from an EMBL/GenBank/DDBJ whole genome shotgun (WGS) entry which is preliminary data.</text>
</comment>
<proteinExistence type="predicted"/>
<gene>
    <name evidence="1" type="ORF">F2Z89_00660</name>
</gene>
<reference evidence="1 2" key="1">
    <citation type="journal article" date="2019" name="Nat. Med.">
        <title>A library of human gut bacterial isolates paired with longitudinal multiomics data enables mechanistic microbiome research.</title>
        <authorList>
            <person name="Poyet M."/>
            <person name="Groussin M."/>
            <person name="Gibbons S.M."/>
            <person name="Avila-Pacheco J."/>
            <person name="Jiang X."/>
            <person name="Kearney S.M."/>
            <person name="Perrotta A.R."/>
            <person name="Berdy B."/>
            <person name="Zhao S."/>
            <person name="Lieberman T.D."/>
            <person name="Swanson P.K."/>
            <person name="Smith M."/>
            <person name="Roesemann S."/>
            <person name="Alexander J.E."/>
            <person name="Rich S.A."/>
            <person name="Livny J."/>
            <person name="Vlamakis H."/>
            <person name="Clish C."/>
            <person name="Bullock K."/>
            <person name="Deik A."/>
            <person name="Scott J."/>
            <person name="Pierce K.A."/>
            <person name="Xavier R.J."/>
            <person name="Alm E.J."/>
        </authorList>
    </citation>
    <scope>NUCLEOTIDE SEQUENCE [LARGE SCALE GENOMIC DNA]</scope>
    <source>
        <strain evidence="1 2">BIOML-A46</strain>
    </source>
</reference>
<dbReference type="Proteomes" id="UP000460666">
    <property type="component" value="Unassembled WGS sequence"/>
</dbReference>
<sequence>MTEEEIQQIVDVVLSLLKKDSLTINELFHTNVLVESDCVELNDGRKTSLADIREFIQEKVKQSIEIITKNDDKTVPSDINVFSSIRTLFEILKNNDLLKKIFLRKDQADTAREIITFLKGLLLGDKGHGIIVSNSGIVTAILDELKNVFSIVSPDFVSGDLGNGYVLKYDQKTGRSYLEVDELLVRKLAYFVELIIKRLSHVGGEIILTPASLKCSKVEVYDTYYRCYFEQDDGDKSIVQEFKAGDQARCQTFNVQEGTSHNVSNTYYWRLVTATGKNYIDLSIEDCDLGSMEPSAGDHIVQLGNRTDATRQNAIILSTVGDDAPSIKQCKGINGYTLRNKEVTILSPTLNKFLGQFISEVTGKSYDDMFSDLKADFDIVKDQVDREFTIWFFEYAPTLSNIPAVEWTTDALKALHEQDMFYNRASGLAYRFEKNANGAYSWNSITDQQTVKALEDAAKAQDTADGKRRVFVAQPTNAQAYDIGDLWVNATYSGSGVNYSNDTLRCVTAKAVGAAFSISHWTPASNATTAYIKNLGDSILLTVGTNDTEAKRLISVAQKAADAAGVTADAAKATGETNATAIKQNRDSISVVAGRFNSDGTLKNTSGLVTGNGTFATLFANAVVDGKIVKQADISTFITADQAGNLISNASIRADKVVFEGTSVKIASKYLDIIGAVTFNSFNADLQGTINGKATTSYVDTAKTDAINSAATTAQSKVDALSNTLGSLAYKSAVEKAMLGSTIVSGGYIRTDLIDAQTIVANALAAGRITTGNITVTDGAYLGGWEIKNNAIYSRNVADAKIQLEISGTRFLRINQYGGGGSANDPLMTIRNDGQSCLTLETYGDGGNALRCVANTDNGVAIESYGRHIFGQRQYDLWNAPGLLYITYVGEQGGGGAAAWVGGAGTVSVSRTGTGYYRVYHGLKHTNYSAIIQVDGVSGKRISAIRNKGDTYFEYETYNTDGANRDTAAYVFIFGRNVW</sequence>
<dbReference type="EMBL" id="VWCJ01000001">
    <property type="protein sequence ID" value="KAA5001852.1"/>
    <property type="molecule type" value="Genomic_DNA"/>
</dbReference>
<organism evidence="1 2">
    <name type="scientific">Bacteroides fragilis</name>
    <dbReference type="NCBI Taxonomy" id="817"/>
    <lineage>
        <taxon>Bacteria</taxon>
        <taxon>Pseudomonadati</taxon>
        <taxon>Bacteroidota</taxon>
        <taxon>Bacteroidia</taxon>
        <taxon>Bacteroidales</taxon>
        <taxon>Bacteroidaceae</taxon>
        <taxon>Bacteroides</taxon>
    </lineage>
</organism>